<name>A0AAV4R2D3_CAEEX</name>
<dbReference type="Proteomes" id="UP001054945">
    <property type="component" value="Unassembled WGS sequence"/>
</dbReference>
<dbReference type="EMBL" id="BPLR01007206">
    <property type="protein sequence ID" value="GIY15164.1"/>
    <property type="molecule type" value="Genomic_DNA"/>
</dbReference>
<reference evidence="1 2" key="1">
    <citation type="submission" date="2021-06" db="EMBL/GenBank/DDBJ databases">
        <title>Caerostris extrusa draft genome.</title>
        <authorList>
            <person name="Kono N."/>
            <person name="Arakawa K."/>
        </authorList>
    </citation>
    <scope>NUCLEOTIDE SEQUENCE [LARGE SCALE GENOMIC DNA]</scope>
</reference>
<accession>A0AAV4R2D3</accession>
<keyword evidence="2" id="KW-1185">Reference proteome</keyword>
<evidence type="ECO:0000313" key="1">
    <source>
        <dbReference type="EMBL" id="GIY15164.1"/>
    </source>
</evidence>
<gene>
    <name evidence="1" type="ORF">CEXT_141471</name>
</gene>
<comment type="caution">
    <text evidence="1">The sequence shown here is derived from an EMBL/GenBank/DDBJ whole genome shotgun (WGS) entry which is preliminary data.</text>
</comment>
<evidence type="ECO:0000313" key="2">
    <source>
        <dbReference type="Proteomes" id="UP001054945"/>
    </source>
</evidence>
<dbReference type="AlphaFoldDB" id="A0AAV4R2D3"/>
<organism evidence="1 2">
    <name type="scientific">Caerostris extrusa</name>
    <name type="common">Bark spider</name>
    <name type="synonym">Caerostris bankana</name>
    <dbReference type="NCBI Taxonomy" id="172846"/>
    <lineage>
        <taxon>Eukaryota</taxon>
        <taxon>Metazoa</taxon>
        <taxon>Ecdysozoa</taxon>
        <taxon>Arthropoda</taxon>
        <taxon>Chelicerata</taxon>
        <taxon>Arachnida</taxon>
        <taxon>Araneae</taxon>
        <taxon>Araneomorphae</taxon>
        <taxon>Entelegynae</taxon>
        <taxon>Araneoidea</taxon>
        <taxon>Araneidae</taxon>
        <taxon>Caerostris</taxon>
    </lineage>
</organism>
<protein>
    <submittedName>
        <fullName evidence="1">Uncharacterized protein</fullName>
    </submittedName>
</protein>
<proteinExistence type="predicted"/>
<sequence>MFQNKRIQYLCLTTCGNTFRSQLRHDVVTSFIKNTQPANKSVEIKPKYNGSESKIGGDERCGTTLPLKMYTIGY</sequence>